<dbReference type="PROSITE" id="PS00101">
    <property type="entry name" value="HEXAPEP_TRANSFERASES"/>
    <property type="match status" value="1"/>
</dbReference>
<organism evidence="7 8">
    <name type="scientific">Clostridium senegalense</name>
    <dbReference type="NCBI Taxonomy" id="1465809"/>
    <lineage>
        <taxon>Bacteria</taxon>
        <taxon>Bacillati</taxon>
        <taxon>Bacillota</taxon>
        <taxon>Clostridia</taxon>
        <taxon>Eubacteriales</taxon>
        <taxon>Clostridiaceae</taxon>
        <taxon>Clostridium</taxon>
    </lineage>
</organism>
<dbReference type="InterPro" id="IPR011004">
    <property type="entry name" value="Trimer_LpxA-like_sf"/>
</dbReference>
<dbReference type="InterPro" id="IPR001451">
    <property type="entry name" value="Hexapep"/>
</dbReference>
<dbReference type="Proteomes" id="UP000481872">
    <property type="component" value="Unassembled WGS sequence"/>
</dbReference>
<dbReference type="InterPro" id="IPR039369">
    <property type="entry name" value="LacA-like"/>
</dbReference>
<dbReference type="PANTHER" id="PTHR43017">
    <property type="entry name" value="GALACTOSIDE O-ACETYLTRANSFERASE"/>
    <property type="match status" value="1"/>
</dbReference>
<dbReference type="InterPro" id="IPR018357">
    <property type="entry name" value="Hexapep_transf_CS"/>
</dbReference>
<dbReference type="SMART" id="SM01266">
    <property type="entry name" value="Mac"/>
    <property type="match status" value="1"/>
</dbReference>
<dbReference type="Pfam" id="PF12464">
    <property type="entry name" value="Mac"/>
    <property type="match status" value="1"/>
</dbReference>
<comment type="similarity">
    <text evidence="1 5">Belongs to the transferase hexapeptide repeat family.</text>
</comment>
<keyword evidence="8" id="KW-1185">Reference proteome</keyword>
<dbReference type="EC" id="2.3.1.-" evidence="5"/>
<dbReference type="AlphaFoldDB" id="A0A6M0H599"/>
<evidence type="ECO:0000313" key="8">
    <source>
        <dbReference type="Proteomes" id="UP000481872"/>
    </source>
</evidence>
<protein>
    <recommendedName>
        <fullName evidence="5">Acetyltransferase</fullName>
        <ecNumber evidence="5">2.3.1.-</ecNumber>
    </recommendedName>
</protein>
<keyword evidence="2 5" id="KW-0808">Transferase</keyword>
<sequence>MLTEREKMLAGEIYDSRDSELIGMYHNAKNLLEEFNNASSTEAEFKFNVLKNLFKFVGDGVWIEKYFSCDYGKNISIGKNTFINYNCVFIDDNFITIGENVLIGPTVQIYTATHPINPLERIKTNSSNGAAYTTFTKPVSIGNNSWIGGGAIICPGVTIGDNTVIGAGSVVTKSIPSNCVAYGNPCKVVERI</sequence>
<evidence type="ECO:0000256" key="4">
    <source>
        <dbReference type="ARBA" id="ARBA00023315"/>
    </source>
</evidence>
<accession>A0A6M0H599</accession>
<keyword evidence="4 5" id="KW-0012">Acyltransferase</keyword>
<dbReference type="RefSeq" id="WP_199870521.1">
    <property type="nucleotide sequence ID" value="NZ_JAAGPU010000028.1"/>
</dbReference>
<name>A0A6M0H599_9CLOT</name>
<dbReference type="Pfam" id="PF00132">
    <property type="entry name" value="Hexapep"/>
    <property type="match status" value="1"/>
</dbReference>
<dbReference type="GO" id="GO:0008870">
    <property type="term" value="F:galactoside O-acetyltransferase activity"/>
    <property type="evidence" value="ECO:0007669"/>
    <property type="project" value="TreeGrafter"/>
</dbReference>
<dbReference type="InterPro" id="IPR024688">
    <property type="entry name" value="Mac_dom"/>
</dbReference>
<dbReference type="EMBL" id="JAAGPU010000028">
    <property type="protein sequence ID" value="NEU05890.1"/>
    <property type="molecule type" value="Genomic_DNA"/>
</dbReference>
<reference evidence="7 8" key="1">
    <citation type="submission" date="2020-02" db="EMBL/GenBank/DDBJ databases">
        <title>Genome assembly of a novel Clostridium senegalense strain.</title>
        <authorList>
            <person name="Gupta T.B."/>
            <person name="Jauregui R."/>
            <person name="Maclean P."/>
            <person name="Nawarathana A."/>
            <person name="Brightwell G."/>
        </authorList>
    </citation>
    <scope>NUCLEOTIDE SEQUENCE [LARGE SCALE GENOMIC DNA]</scope>
    <source>
        <strain evidence="7 8">AGRFS4</strain>
    </source>
</reference>
<proteinExistence type="inferred from homology"/>
<dbReference type="CDD" id="cd03357">
    <property type="entry name" value="LbH_MAT_GAT"/>
    <property type="match status" value="1"/>
</dbReference>
<dbReference type="SUPFAM" id="SSF51161">
    <property type="entry name" value="Trimeric LpxA-like enzymes"/>
    <property type="match status" value="1"/>
</dbReference>
<dbReference type="FunFam" id="2.160.10.10:FF:000025">
    <property type="entry name" value="Hexapeptide-repeat containing-acetyltransferase"/>
    <property type="match status" value="1"/>
</dbReference>
<evidence type="ECO:0000256" key="2">
    <source>
        <dbReference type="ARBA" id="ARBA00022679"/>
    </source>
</evidence>
<dbReference type="Gene3D" id="2.160.10.10">
    <property type="entry name" value="Hexapeptide repeat proteins"/>
    <property type="match status" value="1"/>
</dbReference>
<keyword evidence="3" id="KW-0677">Repeat</keyword>
<evidence type="ECO:0000256" key="5">
    <source>
        <dbReference type="RuleBase" id="RU367021"/>
    </source>
</evidence>
<dbReference type="PANTHER" id="PTHR43017:SF1">
    <property type="entry name" value="ACETYLTRANSFERASE YJL218W-RELATED"/>
    <property type="match status" value="1"/>
</dbReference>
<feature type="domain" description="Maltose/galactoside acetyltransferase" evidence="6">
    <location>
        <begin position="5"/>
        <end position="59"/>
    </location>
</feature>
<evidence type="ECO:0000259" key="6">
    <source>
        <dbReference type="SMART" id="SM01266"/>
    </source>
</evidence>
<gene>
    <name evidence="7" type="ORF">G3M99_13720</name>
</gene>
<evidence type="ECO:0000256" key="3">
    <source>
        <dbReference type="ARBA" id="ARBA00022737"/>
    </source>
</evidence>
<comment type="caution">
    <text evidence="7">The sequence shown here is derived from an EMBL/GenBank/DDBJ whole genome shotgun (WGS) entry which is preliminary data.</text>
</comment>
<evidence type="ECO:0000313" key="7">
    <source>
        <dbReference type="EMBL" id="NEU05890.1"/>
    </source>
</evidence>
<evidence type="ECO:0000256" key="1">
    <source>
        <dbReference type="ARBA" id="ARBA00007274"/>
    </source>
</evidence>